<dbReference type="InterPro" id="IPR012337">
    <property type="entry name" value="RNaseH-like_sf"/>
</dbReference>
<dbReference type="AlphaFoldDB" id="A0A1H5WVW2"/>
<evidence type="ECO:0000259" key="2">
    <source>
        <dbReference type="SMART" id="SM00479"/>
    </source>
</evidence>
<protein>
    <submittedName>
        <fullName evidence="3">Exonuclease</fullName>
    </submittedName>
</protein>
<reference evidence="3 4" key="1">
    <citation type="submission" date="2016-10" db="EMBL/GenBank/DDBJ databases">
        <authorList>
            <person name="de Groot N.N."/>
        </authorList>
    </citation>
    <scope>NUCLEOTIDE SEQUENCE [LARGE SCALE GENOMIC DNA]</scope>
    <source>
        <strain evidence="3 4">D15d</strain>
    </source>
</reference>
<dbReference type="SMART" id="SM00479">
    <property type="entry name" value="EXOIII"/>
    <property type="match status" value="1"/>
</dbReference>
<dbReference type="GO" id="GO:0045004">
    <property type="term" value="P:DNA replication proofreading"/>
    <property type="evidence" value="ECO:0007669"/>
    <property type="project" value="TreeGrafter"/>
</dbReference>
<dbReference type="InterPro" id="IPR013520">
    <property type="entry name" value="Ribonucl_H"/>
</dbReference>
<sequence length="277" mass="31838">MENDVKLFLDSIKNNYFFVYDTETTGFNIESSDVIEISAIKVDGNTLEIVEEFDSLVNPGYHLPQEIIEFNEEHNTGITDEKIQAAPPSELVAKDFYTFIGKNPIMVGHNSISFDTKFVKKLFNKCNYEFNPYIQIDTLKLAKEKVPAPRNLASLYERTPDNGSIAFHSSIDDAKATLSVLKWLLTFYNTSDNHKESNKPITVINLSRWTKTETLDRIYIQNKENYKIFFDVKLGCFDLSGVQKKDVLNGLYLYFKQKDRIVTDEKSIISCLLEFAT</sequence>
<keyword evidence="1 3" id="KW-0378">Hydrolase</keyword>
<dbReference type="GO" id="GO:0003676">
    <property type="term" value="F:nucleic acid binding"/>
    <property type="evidence" value="ECO:0007669"/>
    <property type="project" value="InterPro"/>
</dbReference>
<dbReference type="Proteomes" id="UP000236726">
    <property type="component" value="Unassembled WGS sequence"/>
</dbReference>
<dbReference type="InterPro" id="IPR036397">
    <property type="entry name" value="RNaseH_sf"/>
</dbReference>
<dbReference type="PANTHER" id="PTHR30231">
    <property type="entry name" value="DNA POLYMERASE III SUBUNIT EPSILON"/>
    <property type="match status" value="1"/>
</dbReference>
<dbReference type="PANTHER" id="PTHR30231:SF41">
    <property type="entry name" value="DNA POLYMERASE III SUBUNIT EPSILON"/>
    <property type="match status" value="1"/>
</dbReference>
<gene>
    <name evidence="3" type="ORF">SAMN05216537_1194</name>
</gene>
<dbReference type="SUPFAM" id="SSF53098">
    <property type="entry name" value="Ribonuclease H-like"/>
    <property type="match status" value="1"/>
</dbReference>
<evidence type="ECO:0000256" key="1">
    <source>
        <dbReference type="ARBA" id="ARBA00022839"/>
    </source>
</evidence>
<dbReference type="GO" id="GO:0008408">
    <property type="term" value="F:3'-5' exonuclease activity"/>
    <property type="evidence" value="ECO:0007669"/>
    <property type="project" value="TreeGrafter"/>
</dbReference>
<keyword evidence="1 3" id="KW-0540">Nuclease</keyword>
<dbReference type="FunFam" id="3.30.420.10:FF:000045">
    <property type="entry name" value="3'-5' exonuclease DinG"/>
    <property type="match status" value="1"/>
</dbReference>
<accession>A0A1H5WVW2</accession>
<feature type="domain" description="Exonuclease" evidence="2">
    <location>
        <begin position="16"/>
        <end position="190"/>
    </location>
</feature>
<keyword evidence="4" id="KW-1185">Reference proteome</keyword>
<dbReference type="CDD" id="cd06127">
    <property type="entry name" value="DEDDh"/>
    <property type="match status" value="1"/>
</dbReference>
<keyword evidence="1 3" id="KW-0269">Exonuclease</keyword>
<dbReference type="GO" id="GO:0005829">
    <property type="term" value="C:cytosol"/>
    <property type="evidence" value="ECO:0007669"/>
    <property type="project" value="TreeGrafter"/>
</dbReference>
<name>A0A1H5WVW2_9FIRM</name>
<dbReference type="Gene3D" id="3.30.420.10">
    <property type="entry name" value="Ribonuclease H-like superfamily/Ribonuclease H"/>
    <property type="match status" value="1"/>
</dbReference>
<dbReference type="Pfam" id="PF00929">
    <property type="entry name" value="RNase_T"/>
    <property type="match status" value="1"/>
</dbReference>
<proteinExistence type="predicted"/>
<evidence type="ECO:0000313" key="3">
    <source>
        <dbReference type="EMBL" id="SEG03453.1"/>
    </source>
</evidence>
<dbReference type="RefSeq" id="WP_103953434.1">
    <property type="nucleotide sequence ID" value="NZ_FNUL01000019.1"/>
</dbReference>
<organism evidence="3 4">
    <name type="scientific">Lachnospira multipara</name>
    <dbReference type="NCBI Taxonomy" id="28051"/>
    <lineage>
        <taxon>Bacteria</taxon>
        <taxon>Bacillati</taxon>
        <taxon>Bacillota</taxon>
        <taxon>Clostridia</taxon>
        <taxon>Lachnospirales</taxon>
        <taxon>Lachnospiraceae</taxon>
        <taxon>Lachnospira</taxon>
    </lineage>
</organism>
<dbReference type="EMBL" id="FNUL01000019">
    <property type="protein sequence ID" value="SEG03453.1"/>
    <property type="molecule type" value="Genomic_DNA"/>
</dbReference>
<evidence type="ECO:0000313" key="4">
    <source>
        <dbReference type="Proteomes" id="UP000236726"/>
    </source>
</evidence>